<evidence type="ECO:0000256" key="2">
    <source>
        <dbReference type="ARBA" id="ARBA00023157"/>
    </source>
</evidence>
<dbReference type="AlphaFoldDB" id="A0A8C3J3X1"/>
<evidence type="ECO:0000256" key="1">
    <source>
        <dbReference type="ARBA" id="ARBA00022729"/>
    </source>
</evidence>
<dbReference type="Gene3D" id="2.60.40.10">
    <property type="entry name" value="Immunoglobulins"/>
    <property type="match status" value="2"/>
</dbReference>
<feature type="region of interest" description="Disordered" evidence="3">
    <location>
        <begin position="299"/>
        <end position="375"/>
    </location>
</feature>
<feature type="domain" description="Ig-like" evidence="4">
    <location>
        <begin position="144"/>
        <end position="241"/>
    </location>
</feature>
<dbReference type="PANTHER" id="PTHR11481">
    <property type="entry name" value="IMMUNOGLOBULIN FC RECEPTOR"/>
    <property type="match status" value="1"/>
</dbReference>
<feature type="compositionally biased region" description="Basic and acidic residues" evidence="3">
    <location>
        <begin position="246"/>
        <end position="258"/>
    </location>
</feature>
<keyword evidence="6" id="KW-1185">Reference proteome</keyword>
<evidence type="ECO:0000313" key="5">
    <source>
        <dbReference type="Ensembl" id="ENSCPGP00000001961.1"/>
    </source>
</evidence>
<proteinExistence type="predicted"/>
<dbReference type="PANTHER" id="PTHR11481:SF64">
    <property type="entry name" value="FC RECEPTOR-LIKE PROTEIN 4"/>
    <property type="match status" value="1"/>
</dbReference>
<evidence type="ECO:0000313" key="6">
    <source>
        <dbReference type="Proteomes" id="UP000694419"/>
    </source>
</evidence>
<organism evidence="5 6">
    <name type="scientific">Calidris pygmaea</name>
    <name type="common">Spoon-billed sandpiper</name>
    <dbReference type="NCBI Taxonomy" id="425635"/>
    <lineage>
        <taxon>Eukaryota</taxon>
        <taxon>Metazoa</taxon>
        <taxon>Chordata</taxon>
        <taxon>Craniata</taxon>
        <taxon>Vertebrata</taxon>
        <taxon>Euteleostomi</taxon>
        <taxon>Archelosauria</taxon>
        <taxon>Archosauria</taxon>
        <taxon>Dinosauria</taxon>
        <taxon>Saurischia</taxon>
        <taxon>Theropoda</taxon>
        <taxon>Coelurosauria</taxon>
        <taxon>Aves</taxon>
        <taxon>Neognathae</taxon>
        <taxon>Neoaves</taxon>
        <taxon>Charadriiformes</taxon>
        <taxon>Scolopacidae</taxon>
        <taxon>Calidris</taxon>
    </lineage>
</organism>
<reference evidence="5" key="2">
    <citation type="submission" date="2025-09" db="UniProtKB">
        <authorList>
            <consortium name="Ensembl"/>
        </authorList>
    </citation>
    <scope>IDENTIFICATION</scope>
</reference>
<dbReference type="GO" id="GO:0007166">
    <property type="term" value="P:cell surface receptor signaling pathway"/>
    <property type="evidence" value="ECO:0007669"/>
    <property type="project" value="TreeGrafter"/>
</dbReference>
<sequence>CASLCIPVQWCLHVHIGDIPCASLGTSLCMPGHPLCTPVHPCASLPASLMHMAAPPSTLVHPYPLVLQVPSQVLLEGDELRLRCRGALKISKVQFFHEQEELGGGHRKDTRGATELLLGPLQLHHRGRYHCRQEVLLWHETSSPVTVVVQELFSEPVLRLEGPTEPPEGDPLALRCLSTPSPLRPPTQLQHLFYRNGVKVGGPQRSPQLRLPAMELFHSGNYSCEVRTETNSVRKRSALVTVTVRSECEGGREGDKPGPHSPPPPQGPSIPPRVPPTLPQYSLFPLPAPPMLPILPPSAPSTPYSPSQCLPGVPSPAWSSQPPPSSSSHPPPAPPTPGGSPLLSPTGLPPARGCPAPAASQERCRDPRGCWGLPPTPRALWGRGGGGAHRSHFHGIGPKIQLFG</sequence>
<feature type="compositionally biased region" description="Low complexity" evidence="3">
    <location>
        <begin position="339"/>
        <end position="351"/>
    </location>
</feature>
<dbReference type="GO" id="GO:0009897">
    <property type="term" value="C:external side of plasma membrane"/>
    <property type="evidence" value="ECO:0007669"/>
    <property type="project" value="TreeGrafter"/>
</dbReference>
<accession>A0A8C3J3X1</accession>
<dbReference type="InterPro" id="IPR003599">
    <property type="entry name" value="Ig_sub"/>
</dbReference>
<dbReference type="InterPro" id="IPR036179">
    <property type="entry name" value="Ig-like_dom_sf"/>
</dbReference>
<feature type="compositionally biased region" description="Pro residues" evidence="3">
    <location>
        <begin position="321"/>
        <end position="338"/>
    </location>
</feature>
<dbReference type="GO" id="GO:0004888">
    <property type="term" value="F:transmembrane signaling receptor activity"/>
    <property type="evidence" value="ECO:0007669"/>
    <property type="project" value="TreeGrafter"/>
</dbReference>
<keyword evidence="2" id="KW-1015">Disulfide bond</keyword>
<evidence type="ECO:0000259" key="4">
    <source>
        <dbReference type="PROSITE" id="PS50835"/>
    </source>
</evidence>
<dbReference type="SMART" id="SM00409">
    <property type="entry name" value="IG"/>
    <property type="match status" value="2"/>
</dbReference>
<dbReference type="PROSITE" id="PS50835">
    <property type="entry name" value="IG_LIKE"/>
    <property type="match status" value="1"/>
</dbReference>
<protein>
    <recommendedName>
        <fullName evidence="4">Ig-like domain-containing protein</fullName>
    </recommendedName>
</protein>
<keyword evidence="1" id="KW-0732">Signal</keyword>
<dbReference type="InterPro" id="IPR050488">
    <property type="entry name" value="Ig_Fc_receptor"/>
</dbReference>
<name>A0A8C3J3X1_9CHAR</name>
<dbReference type="Proteomes" id="UP000694419">
    <property type="component" value="Unplaced"/>
</dbReference>
<dbReference type="SUPFAM" id="SSF48726">
    <property type="entry name" value="Immunoglobulin"/>
    <property type="match status" value="2"/>
</dbReference>
<dbReference type="GO" id="GO:0006955">
    <property type="term" value="P:immune response"/>
    <property type="evidence" value="ECO:0007669"/>
    <property type="project" value="TreeGrafter"/>
</dbReference>
<dbReference type="Ensembl" id="ENSCPGT00000002151.1">
    <property type="protein sequence ID" value="ENSCPGP00000001961.1"/>
    <property type="gene ID" value="ENSCPGG00000001454.1"/>
</dbReference>
<dbReference type="InterPro" id="IPR007110">
    <property type="entry name" value="Ig-like_dom"/>
</dbReference>
<dbReference type="InterPro" id="IPR013783">
    <property type="entry name" value="Ig-like_fold"/>
</dbReference>
<evidence type="ECO:0000256" key="3">
    <source>
        <dbReference type="SAM" id="MobiDB-lite"/>
    </source>
</evidence>
<feature type="region of interest" description="Disordered" evidence="3">
    <location>
        <begin position="244"/>
        <end position="282"/>
    </location>
</feature>
<feature type="compositionally biased region" description="Pro residues" evidence="3">
    <location>
        <begin position="259"/>
        <end position="278"/>
    </location>
</feature>
<reference evidence="5" key="1">
    <citation type="submission" date="2025-08" db="UniProtKB">
        <authorList>
            <consortium name="Ensembl"/>
        </authorList>
    </citation>
    <scope>IDENTIFICATION</scope>
</reference>